<proteinExistence type="predicted"/>
<feature type="region of interest" description="Disordered" evidence="1">
    <location>
        <begin position="113"/>
        <end position="175"/>
    </location>
</feature>
<gene>
    <name evidence="2" type="ORF">DFP72DRAFT_272091</name>
</gene>
<evidence type="ECO:0000313" key="3">
    <source>
        <dbReference type="Proteomes" id="UP000521943"/>
    </source>
</evidence>
<name>A0A8H6MA11_9AGAR</name>
<feature type="region of interest" description="Disordered" evidence="1">
    <location>
        <begin position="235"/>
        <end position="362"/>
    </location>
</feature>
<sequence length="497" mass="54317">MHPRVITENEAQAAIQSASEPLSTALEKAKFWNPPAEASEARAYLAERIDNLRLLADSYAECFRAWVQIASMDPQAFVGTVAKEIKAWIIEVNTHTERYDTASSTFDTSFFGHSTPTLPPGPHDTPVDEGDEGWRMQQKRKHRDVSLGNSSDGRSKSPFHPGQAGSIDETTDTEMENSLPNLYKSMRTGGRGRAFIERCSRCETKNLLCLVSTNRKTRMVACVPCSLSKCGGCTKSGKAKGTCANKGDGKEPGKKGGFSGPQRRDSVHVTVPPNEEGDACEDTTRTRQSTRVMHARFSEVQPQGEETSTSTSSSSQVDPLDVSNTKLSPFGGRECDASIRGRSTSEELRSDPQSQATKFGSKTIADEVHRLSNQGLDKADSLSVNSPDKETSERLANLEAQLERQFIALKDIMKTFDGHAQEVESRMIANIEDLERTVKSQAADFIHLKEGIAAIWNRIKPSGSKYSIRSGSSIGPILGHYNHEDRQGDGNGGEAGM</sequence>
<feature type="compositionally biased region" description="Polar residues" evidence="1">
    <location>
        <begin position="351"/>
        <end position="360"/>
    </location>
</feature>
<reference evidence="2 3" key="1">
    <citation type="submission" date="2020-07" db="EMBL/GenBank/DDBJ databases">
        <title>Comparative genomics of pyrophilous fungi reveals a link between fire events and developmental genes.</title>
        <authorList>
            <consortium name="DOE Joint Genome Institute"/>
            <person name="Steindorff A.S."/>
            <person name="Carver A."/>
            <person name="Calhoun S."/>
            <person name="Stillman K."/>
            <person name="Liu H."/>
            <person name="Lipzen A."/>
            <person name="Pangilinan J."/>
            <person name="Labutti K."/>
            <person name="Bruns T.D."/>
            <person name="Grigoriev I.V."/>
        </authorList>
    </citation>
    <scope>NUCLEOTIDE SEQUENCE [LARGE SCALE GENOMIC DNA]</scope>
    <source>
        <strain evidence="2 3">CBS 144469</strain>
    </source>
</reference>
<feature type="compositionally biased region" description="Basic and acidic residues" evidence="1">
    <location>
        <begin position="333"/>
        <end position="350"/>
    </location>
</feature>
<protein>
    <submittedName>
        <fullName evidence="2">Uncharacterized protein</fullName>
    </submittedName>
</protein>
<evidence type="ECO:0000256" key="1">
    <source>
        <dbReference type="SAM" id="MobiDB-lite"/>
    </source>
</evidence>
<dbReference type="EMBL" id="JACGCI010000025">
    <property type="protein sequence ID" value="KAF6756572.1"/>
    <property type="molecule type" value="Genomic_DNA"/>
</dbReference>
<dbReference type="Proteomes" id="UP000521943">
    <property type="component" value="Unassembled WGS sequence"/>
</dbReference>
<evidence type="ECO:0000313" key="2">
    <source>
        <dbReference type="EMBL" id="KAF6756572.1"/>
    </source>
</evidence>
<dbReference type="OrthoDB" id="10347960at2759"/>
<accession>A0A8H6MA11</accession>
<comment type="caution">
    <text evidence="2">The sequence shown here is derived from an EMBL/GenBank/DDBJ whole genome shotgun (WGS) entry which is preliminary data.</text>
</comment>
<organism evidence="2 3">
    <name type="scientific">Ephemerocybe angulata</name>
    <dbReference type="NCBI Taxonomy" id="980116"/>
    <lineage>
        <taxon>Eukaryota</taxon>
        <taxon>Fungi</taxon>
        <taxon>Dikarya</taxon>
        <taxon>Basidiomycota</taxon>
        <taxon>Agaricomycotina</taxon>
        <taxon>Agaricomycetes</taxon>
        <taxon>Agaricomycetidae</taxon>
        <taxon>Agaricales</taxon>
        <taxon>Agaricineae</taxon>
        <taxon>Psathyrellaceae</taxon>
        <taxon>Ephemerocybe</taxon>
    </lineage>
</organism>
<keyword evidence="3" id="KW-1185">Reference proteome</keyword>
<dbReference type="AlphaFoldDB" id="A0A8H6MA11"/>